<dbReference type="PROSITE" id="PS50979">
    <property type="entry name" value="BC"/>
    <property type="match status" value="1"/>
</dbReference>
<dbReference type="Pfam" id="PF02786">
    <property type="entry name" value="CPSase_L_D2"/>
    <property type="match status" value="1"/>
</dbReference>
<dbReference type="PROSITE" id="PS50975">
    <property type="entry name" value="ATP_GRASP"/>
    <property type="match status" value="1"/>
</dbReference>
<protein>
    <submittedName>
        <fullName evidence="11">Carbamoyl-phosphate synthase large subunit</fullName>
    </submittedName>
</protein>
<dbReference type="Gene3D" id="2.40.50.100">
    <property type="match status" value="1"/>
</dbReference>
<dbReference type="PANTHER" id="PTHR48095">
    <property type="entry name" value="PYRUVATE CARBOXYLASE SUBUNIT A"/>
    <property type="match status" value="1"/>
</dbReference>
<dbReference type="PROSITE" id="PS00188">
    <property type="entry name" value="BIOTIN"/>
    <property type="match status" value="1"/>
</dbReference>
<dbReference type="Pfam" id="PF00364">
    <property type="entry name" value="Biotin_lipoyl"/>
    <property type="match status" value="1"/>
</dbReference>
<dbReference type="CDD" id="cd06850">
    <property type="entry name" value="biotinyl_domain"/>
    <property type="match status" value="1"/>
</dbReference>
<evidence type="ECO:0000256" key="2">
    <source>
        <dbReference type="ARBA" id="ARBA00022598"/>
    </source>
</evidence>
<dbReference type="Gene3D" id="3.40.50.20">
    <property type="match status" value="1"/>
</dbReference>
<dbReference type="SUPFAM" id="SSF51246">
    <property type="entry name" value="Rudiment single hybrid motif"/>
    <property type="match status" value="1"/>
</dbReference>
<keyword evidence="5" id="KW-0092">Biotin</keyword>
<accession>A0A2M9G2F7</accession>
<dbReference type="InterPro" id="IPR016185">
    <property type="entry name" value="PreATP-grasp_dom_sf"/>
</dbReference>
<gene>
    <name evidence="11" type="ORF">CVT23_09045</name>
</gene>
<dbReference type="InterPro" id="IPR011763">
    <property type="entry name" value="COA_CT_C"/>
</dbReference>
<dbReference type="Pfam" id="PF01039">
    <property type="entry name" value="Carboxyl_trans"/>
    <property type="match status" value="1"/>
</dbReference>
<evidence type="ECO:0000259" key="7">
    <source>
        <dbReference type="PROSITE" id="PS50968"/>
    </source>
</evidence>
<dbReference type="Gene3D" id="3.90.226.10">
    <property type="entry name" value="2-enoyl-CoA Hydratase, Chain A, domain 1"/>
    <property type="match status" value="2"/>
</dbReference>
<dbReference type="Pfam" id="PF02785">
    <property type="entry name" value="Biotin_carb_C"/>
    <property type="match status" value="1"/>
</dbReference>
<dbReference type="InterPro" id="IPR000089">
    <property type="entry name" value="Biotin_lipoyl"/>
</dbReference>
<proteinExistence type="predicted"/>
<dbReference type="InterPro" id="IPR005479">
    <property type="entry name" value="CPAse_ATP-bd"/>
</dbReference>
<dbReference type="GO" id="GO:0046872">
    <property type="term" value="F:metal ion binding"/>
    <property type="evidence" value="ECO:0007669"/>
    <property type="project" value="InterPro"/>
</dbReference>
<dbReference type="InterPro" id="IPR001882">
    <property type="entry name" value="Biotin_BS"/>
</dbReference>
<dbReference type="SUPFAM" id="SSF52096">
    <property type="entry name" value="ClpP/crotonase"/>
    <property type="match status" value="2"/>
</dbReference>
<dbReference type="InterPro" id="IPR011054">
    <property type="entry name" value="Rudment_hybrid_motif"/>
</dbReference>
<dbReference type="PROSITE" id="PS50989">
    <property type="entry name" value="COA_CT_CTER"/>
    <property type="match status" value="1"/>
</dbReference>
<name>A0A2M9G2F7_9PROT</name>
<dbReference type="InterPro" id="IPR005482">
    <property type="entry name" value="Biotin_COase_C"/>
</dbReference>
<dbReference type="PANTHER" id="PTHR48095:SF5">
    <property type="entry name" value="BLL7292 PROTEIN"/>
    <property type="match status" value="1"/>
</dbReference>
<evidence type="ECO:0000256" key="4">
    <source>
        <dbReference type="ARBA" id="ARBA00022840"/>
    </source>
</evidence>
<dbReference type="RefSeq" id="WP_109793184.1">
    <property type="nucleotide sequence ID" value="NZ_PHIG01000031.1"/>
</dbReference>
<dbReference type="Gene3D" id="3.30.1490.20">
    <property type="entry name" value="ATP-grasp fold, A domain"/>
    <property type="match status" value="1"/>
</dbReference>
<dbReference type="Pfam" id="PF00289">
    <property type="entry name" value="Biotin_carb_N"/>
    <property type="match status" value="1"/>
</dbReference>
<dbReference type="InterPro" id="IPR005481">
    <property type="entry name" value="BC-like_N"/>
</dbReference>
<dbReference type="GO" id="GO:0005524">
    <property type="term" value="F:ATP binding"/>
    <property type="evidence" value="ECO:0007669"/>
    <property type="project" value="UniProtKB-UniRule"/>
</dbReference>
<dbReference type="GO" id="GO:0016874">
    <property type="term" value="F:ligase activity"/>
    <property type="evidence" value="ECO:0007669"/>
    <property type="project" value="UniProtKB-KW"/>
</dbReference>
<evidence type="ECO:0000259" key="9">
    <source>
        <dbReference type="PROSITE" id="PS50979"/>
    </source>
</evidence>
<dbReference type="Proteomes" id="UP000229498">
    <property type="component" value="Unassembled WGS sequence"/>
</dbReference>
<dbReference type="InterPro" id="IPR011053">
    <property type="entry name" value="Single_hybrid_motif"/>
</dbReference>
<feature type="domain" description="Lipoyl-binding" evidence="7">
    <location>
        <begin position="510"/>
        <end position="588"/>
    </location>
</feature>
<dbReference type="InterPro" id="IPR011761">
    <property type="entry name" value="ATP-grasp"/>
</dbReference>
<dbReference type="PROSITE" id="PS50968">
    <property type="entry name" value="BIOTINYL_LIPOYL"/>
    <property type="match status" value="1"/>
</dbReference>
<dbReference type="Gene3D" id="3.30.470.20">
    <property type="entry name" value="ATP-grasp fold, B domain"/>
    <property type="match status" value="1"/>
</dbReference>
<evidence type="ECO:0000259" key="8">
    <source>
        <dbReference type="PROSITE" id="PS50975"/>
    </source>
</evidence>
<dbReference type="SUPFAM" id="SSF52440">
    <property type="entry name" value="PreATP-grasp domain"/>
    <property type="match status" value="1"/>
</dbReference>
<dbReference type="EMBL" id="PHIG01000031">
    <property type="protein sequence ID" value="PJK29907.1"/>
    <property type="molecule type" value="Genomic_DNA"/>
</dbReference>
<dbReference type="SMART" id="SM00878">
    <property type="entry name" value="Biotin_carb_C"/>
    <property type="match status" value="1"/>
</dbReference>
<dbReference type="FunFam" id="3.40.50.20:FF:000010">
    <property type="entry name" value="Propionyl-CoA carboxylase subunit alpha"/>
    <property type="match status" value="1"/>
</dbReference>
<evidence type="ECO:0000256" key="5">
    <source>
        <dbReference type="ARBA" id="ARBA00023267"/>
    </source>
</evidence>
<feature type="domain" description="CoA carboxyltransferase C-terminal" evidence="10">
    <location>
        <begin position="868"/>
        <end position="1107"/>
    </location>
</feature>
<dbReference type="SUPFAM" id="SSF56059">
    <property type="entry name" value="Glutathione synthetase ATP-binding domain-like"/>
    <property type="match status" value="1"/>
</dbReference>
<evidence type="ECO:0000256" key="3">
    <source>
        <dbReference type="ARBA" id="ARBA00022741"/>
    </source>
</evidence>
<keyword evidence="3 6" id="KW-0547">Nucleotide-binding</keyword>
<keyword evidence="2" id="KW-0436">Ligase</keyword>
<dbReference type="InterPro" id="IPR051602">
    <property type="entry name" value="ACC_Biotin_Carboxylase"/>
</dbReference>
<dbReference type="InterPro" id="IPR034733">
    <property type="entry name" value="AcCoA_carboxyl_beta"/>
</dbReference>
<evidence type="ECO:0000256" key="1">
    <source>
        <dbReference type="ARBA" id="ARBA00001953"/>
    </source>
</evidence>
<feature type="domain" description="Biotin carboxylation" evidence="9">
    <location>
        <begin position="1"/>
        <end position="457"/>
    </location>
</feature>
<keyword evidence="12" id="KW-1185">Reference proteome</keyword>
<feature type="domain" description="ATP-grasp" evidence="8">
    <location>
        <begin position="118"/>
        <end position="321"/>
    </location>
</feature>
<dbReference type="FunFam" id="2.40.50.100:FF:000003">
    <property type="entry name" value="Acetyl-CoA carboxylase biotin carboxyl carrier protein"/>
    <property type="match status" value="1"/>
</dbReference>
<dbReference type="InterPro" id="IPR013815">
    <property type="entry name" value="ATP_grasp_subdomain_1"/>
</dbReference>
<dbReference type="PROSITE" id="PS00867">
    <property type="entry name" value="CPSASE_2"/>
    <property type="match status" value="1"/>
</dbReference>
<evidence type="ECO:0000256" key="6">
    <source>
        <dbReference type="PROSITE-ProRule" id="PRU00409"/>
    </source>
</evidence>
<evidence type="ECO:0000313" key="12">
    <source>
        <dbReference type="Proteomes" id="UP000229498"/>
    </source>
</evidence>
<organism evidence="11 12">
    <name type="scientific">Minwuia thermotolerans</name>
    <dbReference type="NCBI Taxonomy" id="2056226"/>
    <lineage>
        <taxon>Bacteria</taxon>
        <taxon>Pseudomonadati</taxon>
        <taxon>Pseudomonadota</taxon>
        <taxon>Alphaproteobacteria</taxon>
        <taxon>Minwuiales</taxon>
        <taxon>Minwuiaceae</taxon>
        <taxon>Minwuia</taxon>
    </lineage>
</organism>
<dbReference type="AlphaFoldDB" id="A0A2M9G2F7"/>
<dbReference type="SUPFAM" id="SSF51230">
    <property type="entry name" value="Single hybrid motif"/>
    <property type="match status" value="1"/>
</dbReference>
<dbReference type="InterPro" id="IPR029045">
    <property type="entry name" value="ClpP/crotonase-like_dom_sf"/>
</dbReference>
<reference evidence="11 12" key="1">
    <citation type="submission" date="2017-11" db="EMBL/GenBank/DDBJ databases">
        <title>Draft genome sequence of Rhizobiales bacterium SY3-13.</title>
        <authorList>
            <person name="Sun C."/>
        </authorList>
    </citation>
    <scope>NUCLEOTIDE SEQUENCE [LARGE SCALE GENOMIC DNA]</scope>
    <source>
        <strain evidence="11 12">SY3-13</strain>
    </source>
</reference>
<evidence type="ECO:0000259" key="10">
    <source>
        <dbReference type="PROSITE" id="PS50989"/>
    </source>
</evidence>
<dbReference type="InterPro" id="IPR011764">
    <property type="entry name" value="Biotin_carboxylation_dom"/>
</dbReference>
<evidence type="ECO:0000313" key="11">
    <source>
        <dbReference type="EMBL" id="PJK29907.1"/>
    </source>
</evidence>
<comment type="caution">
    <text evidence="11">The sequence shown here is derived from an EMBL/GenBank/DDBJ whole genome shotgun (WGS) entry which is preliminary data.</text>
</comment>
<sequence length="1125" mass="120649">MKKLLVANRGEIAVRVMQTAAEQGWATVAVHADDDAENLHVIRADEAVALGAKGVAPYLDIARIVDAAKQTGASAVHPGYGFLAENADFARACAEAGLTFIGPDADVLALFGDKGRARSLAIEHGVPVIEGTEGPTDLDEAQRFLDGLGADGAVMVKAVAGGGGRGMRVVRAGEDLASAHERCRSEAKQAFGNPDVYVERLLRPARHVEVQVLGDGQGGVTHFRERECSIQRRNQKIVEVAPAPGLDGDVREGLIEAALKLARAVNYRGLGTFEFLVDARPDAPAPGYAFIEANARIQVEHTVTEEVCDVDLVALQLGVCEGRSLADLGVAGDRPEPKGYAIQLRVNMERMTESGDVMPSGGVLQAFDPPTGRGIRVDSFGYAGYRTSPSFDSLLAKLIVHSADADYAVAVARAYRALSAFRIEGVATNIAFLQNVLKHPDVVANRVDTGFLESRMADFVRPGEHPRLYREVQAPAAGGGRRQAGAKVQNSDPLAILAFGKQEAEARAAAAEEQAPDGARPLLAPMQGTVVAMDVAEGDEVRAGQRVLIMDAMKMEHEITAEFSGVVRQLAVEATDTVYEGDPLVFIEPADVAGAAEAEQEEVDLDHIRPDLAETLERQAKTLDENRPKAVERRRKTGQRTARENVADLIDEGTWVEYGSLAVAAQRTRRSMEDLIENTPADGMLAGLGHVNGDTFPEQKSRVAVLCYDYTVMAGTQGMQNHAKKDRLLQQTLRYKLPLVVFTEGGGGRPGDVDIGQVGGLHIHTFEMFGKMSGLAPIVGINSGYCFAGNAALLGCCDVIIATENSNIGMGGPAMIEGGGLGVFSPKEVGPMSDQVPNGVVDIAVRDEAEAVATAKKYLSYFQGPVADWDCADQRLLRRIVPENRKRLYDVREVIDVVADTGSVLELRRGFGLGMVTALIRVEGRPLGVIANNPSHLSGAIDTPGSDKAARFMRLCDAYDIPIMFLVDTPGMMVGPEVEKTALVRHCSRLFVAGANLTVPFFSFVLRKSYGLGAQGMAGASFHAPLFTVAWPSGEFGGMGLEGAVKLAYRKELLAIEDPEERNRKFEEMVAASYENGKALSTASYFEIDDVIDPADTRRMIVAALKAAPPPEPRSGKKHAWIDTW</sequence>
<keyword evidence="4 6" id="KW-0067">ATP-binding</keyword>
<dbReference type="OrthoDB" id="9763189at2"/>
<comment type="cofactor">
    <cofactor evidence="1">
        <name>biotin</name>
        <dbReference type="ChEBI" id="CHEBI:57586"/>
    </cofactor>
</comment>